<sequence>MRYDRVGDLTDLDNAIADRRAVAESMPGDAPDREIVLLNLTRDLNTRFERTGEITDLDEALQITRDIVTRTPPDHAELATRLTGLGRALLLRADAAPDVEVLDEAVDVSRAAVEATPSGHRELAERQSNLSLVLLLRFIRTQSIEDIDEATRIGGLAAAGSADSDPRRARLLYTAAQVRASRLTVTRRDDDLDEVIDLYQAAAQDTSGPATIRIPAAVRWGAHANEAGRYDTAVAGFTEALDLLPRAAWVGASRATREHALRMWQGLASASAAAALSAGEPERAVTLLEQGRSVLWAQALGLRDDFAALATADRELADRLRTLAVELDAGEDDRERRIRHADEWDTLLARARTLPGMTDLLRTPTFKKLSQGLGEHPVVIVNLFDTRCDALIVTHGRVTVVELPNVFDAAHARADAYLAARATLDRPGATPLDRAAANQTVLATLEWLWDNIAEPVLAELAPPNRGELPRIIWCPTGPLTVLPLHAAGYHDELDGRTVLDRAVSSYVPTLQALAKARQPVGRANGRALVVAMPTTENLPPPPGARKEADLIGAYFAARHTSRVGEQATRAEVLNDLRSHAYVHFACHGGLRVDDPSAGALYLHDGPLTVLDVAALELTDAEFAFLSACQTAVGSVDLLDESIHMASALQLVGYRQVIATLWTIADQQAPYIARRVYDLISDGDRLDLTRTTRALHQVVRELRDAYPGDPSRWASYIHTGP</sequence>
<dbReference type="SUPFAM" id="SSF48452">
    <property type="entry name" value="TPR-like"/>
    <property type="match status" value="1"/>
</dbReference>
<proteinExistence type="predicted"/>
<evidence type="ECO:0000313" key="3">
    <source>
        <dbReference type="Proteomes" id="UP001500979"/>
    </source>
</evidence>
<dbReference type="InterPro" id="IPR011990">
    <property type="entry name" value="TPR-like_helical_dom_sf"/>
</dbReference>
<protein>
    <recommendedName>
        <fullName evidence="1">CHAT domain-containing protein</fullName>
    </recommendedName>
</protein>
<dbReference type="Proteomes" id="UP001500979">
    <property type="component" value="Unassembled WGS sequence"/>
</dbReference>
<dbReference type="EMBL" id="BAAAUX010000019">
    <property type="protein sequence ID" value="GAA2806326.1"/>
    <property type="molecule type" value="Genomic_DNA"/>
</dbReference>
<keyword evidence="3" id="KW-1185">Reference proteome</keyword>
<evidence type="ECO:0000313" key="2">
    <source>
        <dbReference type="EMBL" id="GAA2806326.1"/>
    </source>
</evidence>
<name>A0ABN3VJ50_9PSEU</name>
<dbReference type="Pfam" id="PF12770">
    <property type="entry name" value="CHAT"/>
    <property type="match status" value="1"/>
</dbReference>
<dbReference type="Gene3D" id="1.25.40.10">
    <property type="entry name" value="Tetratricopeptide repeat domain"/>
    <property type="match status" value="1"/>
</dbReference>
<dbReference type="InterPro" id="IPR024983">
    <property type="entry name" value="CHAT_dom"/>
</dbReference>
<accession>A0ABN3VJ50</accession>
<dbReference type="RefSeq" id="WP_344683117.1">
    <property type="nucleotide sequence ID" value="NZ_BAAAUX010000019.1"/>
</dbReference>
<evidence type="ECO:0000259" key="1">
    <source>
        <dbReference type="Pfam" id="PF12770"/>
    </source>
</evidence>
<feature type="domain" description="CHAT" evidence="1">
    <location>
        <begin position="443"/>
        <end position="719"/>
    </location>
</feature>
<reference evidence="2 3" key="1">
    <citation type="journal article" date="2019" name="Int. J. Syst. Evol. Microbiol.">
        <title>The Global Catalogue of Microorganisms (GCM) 10K type strain sequencing project: providing services to taxonomists for standard genome sequencing and annotation.</title>
        <authorList>
            <consortium name="The Broad Institute Genomics Platform"/>
            <consortium name="The Broad Institute Genome Sequencing Center for Infectious Disease"/>
            <person name="Wu L."/>
            <person name="Ma J."/>
        </authorList>
    </citation>
    <scope>NUCLEOTIDE SEQUENCE [LARGE SCALE GENOMIC DNA]</scope>
    <source>
        <strain evidence="2 3">JCM 9383</strain>
    </source>
</reference>
<gene>
    <name evidence="2" type="ORF">GCM10010470_46990</name>
</gene>
<organism evidence="2 3">
    <name type="scientific">Saccharopolyspora taberi</name>
    <dbReference type="NCBI Taxonomy" id="60895"/>
    <lineage>
        <taxon>Bacteria</taxon>
        <taxon>Bacillati</taxon>
        <taxon>Actinomycetota</taxon>
        <taxon>Actinomycetes</taxon>
        <taxon>Pseudonocardiales</taxon>
        <taxon>Pseudonocardiaceae</taxon>
        <taxon>Saccharopolyspora</taxon>
    </lineage>
</organism>
<comment type="caution">
    <text evidence="2">The sequence shown here is derived from an EMBL/GenBank/DDBJ whole genome shotgun (WGS) entry which is preliminary data.</text>
</comment>